<dbReference type="EMBL" id="CM026422">
    <property type="protein sequence ID" value="KAG0587832.1"/>
    <property type="molecule type" value="Genomic_DNA"/>
</dbReference>
<dbReference type="Pfam" id="PF12174">
    <property type="entry name" value="RST"/>
    <property type="match status" value="1"/>
</dbReference>
<comment type="subcellular location">
    <subcellularLocation>
        <location evidence="1">Nucleus</location>
    </subcellularLocation>
</comment>
<evidence type="ECO:0000256" key="4">
    <source>
        <dbReference type="ARBA" id="ARBA00023242"/>
    </source>
</evidence>
<dbReference type="Pfam" id="PF00644">
    <property type="entry name" value="PARP"/>
    <property type="match status" value="1"/>
</dbReference>
<dbReference type="PANTHER" id="PTHR32263">
    <property type="entry name" value="INACTIVE POLY [ADP-RIBOSE] POLYMERASE SRO4-RELATED"/>
    <property type="match status" value="1"/>
</dbReference>
<dbReference type="InterPro" id="IPR044964">
    <property type="entry name" value="RCD1/SRO1-5"/>
</dbReference>
<dbReference type="InterPro" id="IPR012317">
    <property type="entry name" value="Poly(ADP-ribose)pol_cat_dom"/>
</dbReference>
<reference evidence="8" key="1">
    <citation type="submission" date="2020-06" db="EMBL/GenBank/DDBJ databases">
        <title>WGS assembly of Ceratodon purpureus strain R40.</title>
        <authorList>
            <person name="Carey S.B."/>
            <person name="Jenkins J."/>
            <person name="Shu S."/>
            <person name="Lovell J.T."/>
            <person name="Sreedasyam A."/>
            <person name="Maumus F."/>
            <person name="Tiley G.P."/>
            <person name="Fernandez-Pozo N."/>
            <person name="Barry K."/>
            <person name="Chen C."/>
            <person name="Wang M."/>
            <person name="Lipzen A."/>
            <person name="Daum C."/>
            <person name="Saski C.A."/>
            <person name="Payton A.C."/>
            <person name="Mcbreen J.C."/>
            <person name="Conrad R.E."/>
            <person name="Kollar L.M."/>
            <person name="Olsson S."/>
            <person name="Huttunen S."/>
            <person name="Landis J.B."/>
            <person name="Wickett N.J."/>
            <person name="Johnson M.G."/>
            <person name="Rensing S.A."/>
            <person name="Grimwood J."/>
            <person name="Schmutz J."/>
            <person name="Mcdaniel S.F."/>
        </authorList>
    </citation>
    <scope>NUCLEOTIDE SEQUENCE</scope>
    <source>
        <strain evidence="8">R40</strain>
    </source>
</reference>
<gene>
    <name evidence="8" type="ORF">KC19_2G194800</name>
</gene>
<dbReference type="PROSITE" id="PS51879">
    <property type="entry name" value="RST"/>
    <property type="match status" value="1"/>
</dbReference>
<feature type="domain" description="PARP catalytic" evidence="6">
    <location>
        <begin position="246"/>
        <end position="464"/>
    </location>
</feature>
<feature type="region of interest" description="Disordered" evidence="5">
    <location>
        <begin position="1"/>
        <end position="35"/>
    </location>
</feature>
<dbReference type="SUPFAM" id="SSF56399">
    <property type="entry name" value="ADP-ribosylation"/>
    <property type="match status" value="1"/>
</dbReference>
<accession>A0A8T0IXW8</accession>
<evidence type="ECO:0008006" key="10">
    <source>
        <dbReference type="Google" id="ProtNLM"/>
    </source>
</evidence>
<comment type="caution">
    <text evidence="8">The sequence shown here is derived from an EMBL/GenBank/DDBJ whole genome shotgun (WGS) entry which is preliminary data.</text>
</comment>
<dbReference type="GO" id="GO:0003950">
    <property type="term" value="F:NAD+ poly-ADP-ribosyltransferase activity"/>
    <property type="evidence" value="ECO:0007669"/>
    <property type="project" value="InterPro"/>
</dbReference>
<feature type="compositionally biased region" description="Acidic residues" evidence="5">
    <location>
        <begin position="11"/>
        <end position="20"/>
    </location>
</feature>
<protein>
    <recommendedName>
        <fullName evidence="10">Poly [ADP-ribose] polymerase</fullName>
    </recommendedName>
</protein>
<evidence type="ECO:0000256" key="3">
    <source>
        <dbReference type="ARBA" id="ARBA00023016"/>
    </source>
</evidence>
<dbReference type="Gene3D" id="3.90.228.10">
    <property type="match status" value="1"/>
</dbReference>
<dbReference type="PROSITE" id="PS51059">
    <property type="entry name" value="PARP_CATALYTIC"/>
    <property type="match status" value="1"/>
</dbReference>
<keyword evidence="3" id="KW-0346">Stress response</keyword>
<evidence type="ECO:0000313" key="8">
    <source>
        <dbReference type="EMBL" id="KAG0587832.1"/>
    </source>
</evidence>
<feature type="domain" description="RST" evidence="7">
    <location>
        <begin position="494"/>
        <end position="565"/>
    </location>
</feature>
<organism evidence="8 9">
    <name type="scientific">Ceratodon purpureus</name>
    <name type="common">Fire moss</name>
    <name type="synonym">Dicranum purpureum</name>
    <dbReference type="NCBI Taxonomy" id="3225"/>
    <lineage>
        <taxon>Eukaryota</taxon>
        <taxon>Viridiplantae</taxon>
        <taxon>Streptophyta</taxon>
        <taxon>Embryophyta</taxon>
        <taxon>Bryophyta</taxon>
        <taxon>Bryophytina</taxon>
        <taxon>Bryopsida</taxon>
        <taxon>Dicranidae</taxon>
        <taxon>Pseudoditrichales</taxon>
        <taxon>Ditrichaceae</taxon>
        <taxon>Ceratodon</taxon>
    </lineage>
</organism>
<evidence type="ECO:0000256" key="2">
    <source>
        <dbReference type="ARBA" id="ARBA00022473"/>
    </source>
</evidence>
<evidence type="ECO:0000313" key="9">
    <source>
        <dbReference type="Proteomes" id="UP000822688"/>
    </source>
</evidence>
<dbReference type="InterPro" id="IPR022003">
    <property type="entry name" value="RST"/>
</dbReference>
<feature type="compositionally biased region" description="Polar residues" evidence="5">
    <location>
        <begin position="1"/>
        <end position="10"/>
    </location>
</feature>
<evidence type="ECO:0000256" key="5">
    <source>
        <dbReference type="SAM" id="MobiDB-lite"/>
    </source>
</evidence>
<proteinExistence type="predicted"/>
<keyword evidence="4" id="KW-0539">Nucleus</keyword>
<name>A0A8T0IXW8_CERPU</name>
<dbReference type="GO" id="GO:0005634">
    <property type="term" value="C:nucleus"/>
    <property type="evidence" value="ECO:0007669"/>
    <property type="project" value="UniProtKB-SubCell"/>
</dbReference>
<sequence length="644" mass="71676">MACRWSQQSDNESEVSDLESDVPVGGGAKRAPAFECDGRRTDGAVKLEDKGVRPELCQHTDVEVDQSLKNRCVIRDRLRRDDAKRSRLTSTQDAWTRQCRGRAERPDVVNMQAAYVRPNPYVDDVEVTPRQAPCEASRFYSSISHKDTSGFGSLVNQHRTSWRDGATDSMTNCMLSSGERPELDMRRLEMAAARGVHFETGNALVHVPDERGDVECIVDICSERESGLPHQIDVPANDSITKTNSFQRSPTYPLLEKLVRPLEKGDEEYQDVEKKFLGGLGSFSSGTVVTGISRDTSSRGQERLQAFEKLKDLTRKARGDENERFAWHGTSKTGVSGIFLHGFGQPRTPKNGSAYGVGVYLAPEGLSHISAVYADNDEKGEQHVVLCKVILGASELVAYGSDQFHPSSELFDTGVDDLANPKRLIVWSTHMNTHILPLYVVSFKLPPRWHQMMAAHPGKTASVPPGAPTNRFCTARQKSQEARNELGTGSFCQRGPTSPFISFPHLFLLLSPLLSPERLLHLKSCHREFKARRLTRQQLIQHLRSEVGDHRLLHAIKLLQGSQMSKGQEQAKYESPISFSASEELRREAPLSFTAAEKFKSGTPLPFTSIEKTKCETPLPFSAVNLSSTDSLVNVQARTVYEAR</sequence>
<dbReference type="Proteomes" id="UP000822688">
    <property type="component" value="Chromosome 2"/>
</dbReference>
<dbReference type="PANTHER" id="PTHR32263:SF12">
    <property type="entry name" value="INACTIVE POLY [ADP-RIBOSE] POLYMERASE SRO4-RELATED"/>
    <property type="match status" value="1"/>
</dbReference>
<keyword evidence="2" id="KW-0217">Developmental protein</keyword>
<evidence type="ECO:0000259" key="7">
    <source>
        <dbReference type="PROSITE" id="PS51879"/>
    </source>
</evidence>
<keyword evidence="9" id="KW-1185">Reference proteome</keyword>
<evidence type="ECO:0000256" key="1">
    <source>
        <dbReference type="ARBA" id="ARBA00004123"/>
    </source>
</evidence>
<evidence type="ECO:0000259" key="6">
    <source>
        <dbReference type="PROSITE" id="PS51059"/>
    </source>
</evidence>
<dbReference type="AlphaFoldDB" id="A0A8T0IXW8"/>